<sequence>MLNTILKVFTILDDLKIKIWELRFKGNVSLSDFSYKKKWNSKKVHRLMYKELIKLSHEDYAFLLRERVNNQLIIPAAFNLLLKEGLVLSLYYKSELAIKQRELIRELLLIDLLEWDYNPSIYFSLKTLIEENLESITLPKEFLKEILNYQPNDLIWNDRYIKEFQGYSNDSFAGVIYAYSLIISRKRAILNGTSINVVDSKSNSLSHKVTNLKDFEDYILGTINVTNELRERLKCERYFEY</sequence>
<gene>
    <name evidence="1" type="ORF">FNJ87_02225</name>
</gene>
<dbReference type="Proteomes" id="UP001194729">
    <property type="component" value="Unassembled WGS sequence"/>
</dbReference>
<reference evidence="1 2" key="1">
    <citation type="submission" date="2020-11" db="EMBL/GenBank/DDBJ databases">
        <title>P. mediterranea TC4 genome.</title>
        <authorList>
            <person name="Molmeret M."/>
        </authorList>
    </citation>
    <scope>NUCLEOTIDE SEQUENCE [LARGE SCALE GENOMIC DNA]</scope>
    <source>
        <strain evidence="1 2">TC4</strain>
    </source>
</reference>
<dbReference type="EMBL" id="JADKYU010000108">
    <property type="protein sequence ID" value="MBF4983201.1"/>
    <property type="molecule type" value="Genomic_DNA"/>
</dbReference>
<keyword evidence="2" id="KW-1185">Reference proteome</keyword>
<accession>A0ABS0A233</accession>
<protein>
    <submittedName>
        <fullName evidence="1">Uncharacterized protein</fullName>
    </submittedName>
</protein>
<comment type="caution">
    <text evidence="1">The sequence shown here is derived from an EMBL/GenBank/DDBJ whole genome shotgun (WGS) entry which is preliminary data.</text>
</comment>
<evidence type="ECO:0000313" key="1">
    <source>
        <dbReference type="EMBL" id="MBF4983201.1"/>
    </source>
</evidence>
<organism evidence="1 2">
    <name type="scientific">Nonlabens mediterrranea</name>
    <dbReference type="NCBI Taxonomy" id="1419947"/>
    <lineage>
        <taxon>Bacteria</taxon>
        <taxon>Pseudomonadati</taxon>
        <taxon>Bacteroidota</taxon>
        <taxon>Flavobacteriia</taxon>
        <taxon>Flavobacteriales</taxon>
        <taxon>Flavobacteriaceae</taxon>
        <taxon>Nonlabens</taxon>
    </lineage>
</organism>
<proteinExistence type="predicted"/>
<evidence type="ECO:0000313" key="2">
    <source>
        <dbReference type="Proteomes" id="UP001194729"/>
    </source>
</evidence>
<name>A0ABS0A233_9FLAO</name>